<accession>A0ACC3NBZ0</accession>
<dbReference type="EMBL" id="JAUTXU010000068">
    <property type="protein sequence ID" value="KAK3712704.1"/>
    <property type="molecule type" value="Genomic_DNA"/>
</dbReference>
<reference evidence="1" key="1">
    <citation type="submission" date="2023-07" db="EMBL/GenBank/DDBJ databases">
        <title>Black Yeasts Isolated from many extreme environments.</title>
        <authorList>
            <person name="Coleine C."/>
            <person name="Stajich J.E."/>
            <person name="Selbmann L."/>
        </authorList>
    </citation>
    <scope>NUCLEOTIDE SEQUENCE</scope>
    <source>
        <strain evidence="1">CCFEE 5714</strain>
    </source>
</reference>
<organism evidence="1 2">
    <name type="scientific">Vermiconidia calcicola</name>
    <dbReference type="NCBI Taxonomy" id="1690605"/>
    <lineage>
        <taxon>Eukaryota</taxon>
        <taxon>Fungi</taxon>
        <taxon>Dikarya</taxon>
        <taxon>Ascomycota</taxon>
        <taxon>Pezizomycotina</taxon>
        <taxon>Dothideomycetes</taxon>
        <taxon>Dothideomycetidae</taxon>
        <taxon>Mycosphaerellales</taxon>
        <taxon>Extremaceae</taxon>
        <taxon>Vermiconidia</taxon>
    </lineage>
</organism>
<sequence>MQQAPCADNLAFATAGYVKMLQHTIILRMDDDVLDSSMMPGIRQQLRNPGTSSDPAPDGTIIALCG</sequence>
<gene>
    <name evidence="1" type="ORF">LTR37_008968</name>
</gene>
<proteinExistence type="predicted"/>
<evidence type="ECO:0000313" key="2">
    <source>
        <dbReference type="Proteomes" id="UP001281147"/>
    </source>
</evidence>
<name>A0ACC3NBZ0_9PEZI</name>
<protein>
    <submittedName>
        <fullName evidence="1">Uncharacterized protein</fullName>
    </submittedName>
</protein>
<keyword evidence="2" id="KW-1185">Reference proteome</keyword>
<dbReference type="Proteomes" id="UP001281147">
    <property type="component" value="Unassembled WGS sequence"/>
</dbReference>
<evidence type="ECO:0000313" key="1">
    <source>
        <dbReference type="EMBL" id="KAK3712704.1"/>
    </source>
</evidence>
<comment type="caution">
    <text evidence="1">The sequence shown here is derived from an EMBL/GenBank/DDBJ whole genome shotgun (WGS) entry which is preliminary data.</text>
</comment>